<dbReference type="PANTHER" id="PTHR13134">
    <property type="entry name" value="TRAFFICKING PROTEIN PARTICLE COMPLEX SUBUNIT 13"/>
    <property type="match status" value="1"/>
</dbReference>
<dbReference type="InterPro" id="IPR010378">
    <property type="entry name" value="TRAPPC13"/>
</dbReference>
<reference evidence="7" key="1">
    <citation type="submission" date="2025-08" db="UniProtKB">
        <authorList>
            <consortium name="Ensembl"/>
        </authorList>
    </citation>
    <scope>IDENTIFICATION</scope>
</reference>
<evidence type="ECO:0000313" key="8">
    <source>
        <dbReference type="Proteomes" id="UP000261340"/>
    </source>
</evidence>
<dbReference type="InterPro" id="IPR055428">
    <property type="entry name" value="TRAPPC13_C"/>
</dbReference>
<comment type="similarity">
    <text evidence="1">Belongs to the TRAPPC13 family.</text>
</comment>
<feature type="domain" description="Trafficking protein particle complex subunit 13 N-terminal" evidence="4">
    <location>
        <begin position="10"/>
        <end position="156"/>
    </location>
</feature>
<accession>A0A3Q0R5U1</accession>
<evidence type="ECO:0000259" key="5">
    <source>
        <dbReference type="Pfam" id="PF23643"/>
    </source>
</evidence>
<name>A0A3Q0R5U1_AMPCI</name>
<evidence type="ECO:0000313" key="7">
    <source>
        <dbReference type="Ensembl" id="ENSACIP00000005447.1"/>
    </source>
</evidence>
<comment type="subunit">
    <text evidence="2">Part of the multisubunit TRAPP (transport protein particle) complex.</text>
</comment>
<dbReference type="Proteomes" id="UP000261340">
    <property type="component" value="Unplaced"/>
</dbReference>
<dbReference type="InterPro" id="IPR055429">
    <property type="entry name" value="TRAPPC13_M"/>
</dbReference>
<protein>
    <recommendedName>
        <fullName evidence="3">Trafficking protein particle complex subunit 13</fullName>
    </recommendedName>
</protein>
<dbReference type="Ensembl" id="ENSACIT00000005615.1">
    <property type="protein sequence ID" value="ENSACIP00000005447.1"/>
    <property type="gene ID" value="ENSACIG00000004277.1"/>
</dbReference>
<keyword evidence="8" id="KW-1185">Reference proteome</keyword>
<dbReference type="Pfam" id="PF23647">
    <property type="entry name" value="TRAPPC13_M"/>
    <property type="match status" value="1"/>
</dbReference>
<dbReference type="STRING" id="61819.ENSACIP00000005447"/>
<dbReference type="PANTHER" id="PTHR13134:SF3">
    <property type="entry name" value="TRAFFICKING PROTEIN PARTICLE COMPLEX SUBUNIT 13"/>
    <property type="match status" value="1"/>
</dbReference>
<evidence type="ECO:0000256" key="3">
    <source>
        <dbReference type="ARBA" id="ARBA00021500"/>
    </source>
</evidence>
<organism evidence="7 8">
    <name type="scientific">Amphilophus citrinellus</name>
    <name type="common">Midas cichlid</name>
    <name type="synonym">Cichlasoma citrinellum</name>
    <dbReference type="NCBI Taxonomy" id="61819"/>
    <lineage>
        <taxon>Eukaryota</taxon>
        <taxon>Metazoa</taxon>
        <taxon>Chordata</taxon>
        <taxon>Craniata</taxon>
        <taxon>Vertebrata</taxon>
        <taxon>Euteleostomi</taxon>
        <taxon>Actinopterygii</taxon>
        <taxon>Neopterygii</taxon>
        <taxon>Teleostei</taxon>
        <taxon>Neoteleostei</taxon>
        <taxon>Acanthomorphata</taxon>
        <taxon>Ovalentaria</taxon>
        <taxon>Cichlomorphae</taxon>
        <taxon>Cichliformes</taxon>
        <taxon>Cichlidae</taxon>
        <taxon>New World cichlids</taxon>
        <taxon>Cichlasomatinae</taxon>
        <taxon>Heroini</taxon>
        <taxon>Amphilophus</taxon>
    </lineage>
</organism>
<dbReference type="OMA" id="YLCVHNG"/>
<evidence type="ECO:0000259" key="4">
    <source>
        <dbReference type="Pfam" id="PF06159"/>
    </source>
</evidence>
<dbReference type="GO" id="GO:1990072">
    <property type="term" value="C:TRAPPIII protein complex"/>
    <property type="evidence" value="ECO:0007669"/>
    <property type="project" value="TreeGrafter"/>
</dbReference>
<reference evidence="7" key="2">
    <citation type="submission" date="2025-09" db="UniProtKB">
        <authorList>
            <consortium name="Ensembl"/>
        </authorList>
    </citation>
    <scope>IDENTIFICATION</scope>
</reference>
<evidence type="ECO:0000256" key="2">
    <source>
        <dbReference type="ARBA" id="ARBA00011698"/>
    </source>
</evidence>
<sequence length="395" mass="44357">MDVNQAKQEHLLALKVMRLTKPTLFTNLPVTCEDRDLPGDLFGQLMRQDPSTIKGAETLMLGEMLTLPQNFGNIFLGETFSSYISVHNDSSQVVKDILVKADLQTSSQRLNLSASNSAVAELKPECLLPLLKFCAVSYTTQQGEKLYFRKFFKFQVLKPLDVKTKFYNAETDEVFLEAQIQNITTSPMFMEKVSLEPSVMYNVTELNTVTEGDKGESTFGKMSYLQPMDTRQYLYCLKPKPEYAEKAGVIKGVTVIGKLDIVWKTNLGERGRLQTSQLQRMAPGYGDIRLSLDLIPDTVNLEEPFDIICKITNCSERTMDLVLEMCNTSSIHWCGVSGRQLGKLSPAAFLSLPLTVLSSVQGLQSISGLRLTDTFLKRTYEYDDIAQVCVGFIFF</sequence>
<dbReference type="InterPro" id="IPR055427">
    <property type="entry name" value="TRAPPC13_N"/>
</dbReference>
<evidence type="ECO:0000259" key="6">
    <source>
        <dbReference type="Pfam" id="PF23647"/>
    </source>
</evidence>
<feature type="domain" description="Trafficking protein particle complex subunit 13 middle" evidence="6">
    <location>
        <begin position="160"/>
        <end position="283"/>
    </location>
</feature>
<dbReference type="AlphaFoldDB" id="A0A3Q0R5U1"/>
<proteinExistence type="inferred from homology"/>
<feature type="domain" description="Trafficking protein particle complex subunit 13 C-terminal" evidence="5">
    <location>
        <begin position="296"/>
        <end position="390"/>
    </location>
</feature>
<dbReference type="Pfam" id="PF06159">
    <property type="entry name" value="TRAPPC13_N"/>
    <property type="match status" value="1"/>
</dbReference>
<dbReference type="Pfam" id="PF23643">
    <property type="entry name" value="TRAPPC13_C"/>
    <property type="match status" value="1"/>
</dbReference>
<dbReference type="GeneTree" id="ENSGT00390000015280"/>
<evidence type="ECO:0000256" key="1">
    <source>
        <dbReference type="ARBA" id="ARBA00010785"/>
    </source>
</evidence>